<evidence type="ECO:0000313" key="4">
    <source>
        <dbReference type="EMBL" id="MBB6407658.1"/>
    </source>
</evidence>
<evidence type="ECO:0000259" key="3">
    <source>
        <dbReference type="Pfam" id="PF23981"/>
    </source>
</evidence>
<evidence type="ECO:0000313" key="5">
    <source>
        <dbReference type="Proteomes" id="UP000556329"/>
    </source>
</evidence>
<dbReference type="AlphaFoldDB" id="A0A841P465"/>
<name>A0A841P465_9HYPH</name>
<dbReference type="SUPFAM" id="SSF51126">
    <property type="entry name" value="Pectin lyase-like"/>
    <property type="match status" value="1"/>
</dbReference>
<comment type="caution">
    <text evidence="4">The sequence shown here is derived from an EMBL/GenBank/DDBJ whole genome shotgun (WGS) entry which is preliminary data.</text>
</comment>
<evidence type="ECO:0000259" key="2">
    <source>
        <dbReference type="Pfam" id="PF13400"/>
    </source>
</evidence>
<gene>
    <name evidence="4" type="ORF">HNQ71_000302</name>
</gene>
<dbReference type="Pfam" id="PF23981">
    <property type="entry name" value="DUF7305"/>
    <property type="match status" value="1"/>
</dbReference>
<proteinExistence type="predicted"/>
<organism evidence="4 5">
    <name type="scientific">Mesorhizobium sangaii</name>
    <dbReference type="NCBI Taxonomy" id="505389"/>
    <lineage>
        <taxon>Bacteria</taxon>
        <taxon>Pseudomonadati</taxon>
        <taxon>Pseudomonadota</taxon>
        <taxon>Alphaproteobacteria</taxon>
        <taxon>Hyphomicrobiales</taxon>
        <taxon>Phyllobacteriaceae</taxon>
        <taxon>Mesorhizobium</taxon>
    </lineage>
</organism>
<dbReference type="InterPro" id="IPR055729">
    <property type="entry name" value="DUF7305"/>
</dbReference>
<accession>A0A841P465</accession>
<dbReference type="InterPro" id="IPR028087">
    <property type="entry name" value="Tad_N"/>
</dbReference>
<dbReference type="Pfam" id="PF13400">
    <property type="entry name" value="Tad"/>
    <property type="match status" value="1"/>
</dbReference>
<reference evidence="4 5" key="1">
    <citation type="submission" date="2020-08" db="EMBL/GenBank/DDBJ databases">
        <title>Genomic Encyclopedia of Type Strains, Phase IV (KMG-IV): sequencing the most valuable type-strain genomes for metagenomic binning, comparative biology and taxonomic classification.</title>
        <authorList>
            <person name="Goeker M."/>
        </authorList>
    </citation>
    <scope>NUCLEOTIDE SEQUENCE [LARGE SCALE GENOMIC DNA]</scope>
    <source>
        <strain evidence="4 5">DSM 100039</strain>
    </source>
</reference>
<evidence type="ECO:0000256" key="1">
    <source>
        <dbReference type="SAM" id="Phobius"/>
    </source>
</evidence>
<keyword evidence="5" id="KW-1185">Reference proteome</keyword>
<dbReference type="Proteomes" id="UP000556329">
    <property type="component" value="Unassembled WGS sequence"/>
</dbReference>
<dbReference type="EMBL" id="JACHEF010000001">
    <property type="protein sequence ID" value="MBB6407658.1"/>
    <property type="molecule type" value="Genomic_DNA"/>
</dbReference>
<protein>
    <submittedName>
        <fullName evidence="4">Flp pilus assembly protein TadG</fullName>
    </submittedName>
</protein>
<dbReference type="InterPro" id="IPR011050">
    <property type="entry name" value="Pectin_lyase_fold/virulence"/>
</dbReference>
<feature type="domain" description="Putative Flp pilus-assembly TadG-like N-terminal" evidence="2">
    <location>
        <begin position="65"/>
        <end position="107"/>
    </location>
</feature>
<keyword evidence="1" id="KW-1133">Transmembrane helix</keyword>
<feature type="transmembrane region" description="Helical" evidence="1">
    <location>
        <begin position="32"/>
        <end position="51"/>
    </location>
</feature>
<sequence>MVIGEPYERMTAQRGPGFIGQKSTLLFSPSFMYAWFLIYLMTLSCFTRIRLRANGICRDQNANVATLFALTLPIVVGAAGFGVETSYWYYNSLRLQATADAAAYAGALEQISGSDKPTIVAAATQSAASNGLGSGTIVVNTPPASGPNTANKAVEVIVNQNLDRMFTSLFTQGKVPEQARAVALITNASKACVLALDPSASKAALFSGNTSVKLTGCSVMANSIASDALKLQGSATLKADCVISAGGVDLSNPVTTICPAPITQALPAADPFAGLPSPAASNPCQNDNQATLSAGTYCSGMTLKGNVTLSPGVYVVQGNLKINANAAIIGSGVTIFMSGSSTVSINGNASVQLSAPASGTYSGVLFYGDRTGNSASSTFNGTADSLLTGAIYFPKQQVSYLGNFSGISGCTQVVANTIQWSGNSNINQDCSSLGMRNIPATQSVRLVE</sequence>
<keyword evidence="1" id="KW-0472">Membrane</keyword>
<feature type="domain" description="DUF7305" evidence="3">
    <location>
        <begin position="286"/>
        <end position="427"/>
    </location>
</feature>
<keyword evidence="1" id="KW-0812">Transmembrane</keyword>
<feature type="transmembrane region" description="Helical" evidence="1">
    <location>
        <begin position="63"/>
        <end position="90"/>
    </location>
</feature>